<organism evidence="1 2">
    <name type="scientific">Capsaspora owczarzaki (strain ATCC 30864)</name>
    <dbReference type="NCBI Taxonomy" id="595528"/>
    <lineage>
        <taxon>Eukaryota</taxon>
        <taxon>Filasterea</taxon>
        <taxon>Capsaspora</taxon>
    </lineage>
</organism>
<protein>
    <submittedName>
        <fullName evidence="1">Uncharacterized protein</fullName>
    </submittedName>
</protein>
<dbReference type="InParanoid" id="A0A0D2WJW2"/>
<dbReference type="PhylomeDB" id="A0A0D2WJW2"/>
<reference evidence="2" key="1">
    <citation type="submission" date="2011-02" db="EMBL/GenBank/DDBJ databases">
        <title>The Genome Sequence of Capsaspora owczarzaki ATCC 30864.</title>
        <authorList>
            <person name="Russ C."/>
            <person name="Cuomo C."/>
            <person name="Burger G."/>
            <person name="Gray M.W."/>
            <person name="Holland P.W.H."/>
            <person name="King N."/>
            <person name="Lang F.B.F."/>
            <person name="Roger A.J."/>
            <person name="Ruiz-Trillo I."/>
            <person name="Young S.K."/>
            <person name="Zeng Q."/>
            <person name="Gargeya S."/>
            <person name="Alvarado L."/>
            <person name="Berlin A."/>
            <person name="Chapman S.B."/>
            <person name="Chen Z."/>
            <person name="Freedman E."/>
            <person name="Gellesch M."/>
            <person name="Goldberg J."/>
            <person name="Griggs A."/>
            <person name="Gujja S."/>
            <person name="Heilman E."/>
            <person name="Heiman D."/>
            <person name="Howarth C."/>
            <person name="Mehta T."/>
            <person name="Neiman D."/>
            <person name="Pearson M."/>
            <person name="Roberts A."/>
            <person name="Saif S."/>
            <person name="Shea T."/>
            <person name="Shenoy N."/>
            <person name="Sisk P."/>
            <person name="Stolte C."/>
            <person name="Sykes S."/>
            <person name="White J."/>
            <person name="Yandava C."/>
            <person name="Haas B."/>
            <person name="Nusbaum C."/>
            <person name="Birren B."/>
        </authorList>
    </citation>
    <scope>NUCLEOTIDE SEQUENCE</scope>
    <source>
        <strain evidence="2">ATCC 30864</strain>
    </source>
</reference>
<sequence>MSLVNQKAAARQSQLNTNIVSSLSSEVATLNVKNEKLANKGAANGYCPLDGNAKIAAGFLPADVMQLKGTWNANTNTPDLSAVTADLGDMYMVGVSGSTELDGNDVWVAGDRVLYDSTGSWKRIQASLSDVNVVAPAQDQVLVYDGGYWKNSAEAKLHKLTVDAGSVAGPSVTFDGATDTGLFLDGGQLAIAVDGVQAIAVGNAGVESYMPLTVPSTSVANPALKLSGASTGIYGSATLMGLKVNSVDSLHVTSTGLDLNGHTVTNGTISLPAGSAGSPSYTFSTTTNTGIYSGGAGLVSISSGGTKRAEVSGTGLAVTGTITGSSSISTVLVANGSVSAPSVAFTSETGLGLYRWTTGVTATGTVGGNQVRASTAFEAADGSAAAPSITFTSENDIGLYHSATDEISVSTGGAQRLRVSNSVTQVYNTLRVPTGGSATAPALLFDDGAGTVSGIYQTDLAVTDTLSAATLALSGQTGMKCKIFTGTTAGTTAGSVVVAHGLPDITKVVMLTGTITLSTGAVVPTLSANGGEYVIPYLSGANLTIGNGAASSTANGRPYRVVAWYTV</sequence>
<name>A0A0D2WJW2_CAPO3</name>
<dbReference type="EMBL" id="KE346361">
    <property type="protein sequence ID" value="KJE90430.1"/>
    <property type="molecule type" value="Genomic_DNA"/>
</dbReference>
<keyword evidence="2" id="KW-1185">Reference proteome</keyword>
<accession>A0A0D2WJW2</accession>
<dbReference type="Proteomes" id="UP000008743">
    <property type="component" value="Unassembled WGS sequence"/>
</dbReference>
<proteinExistence type="predicted"/>
<gene>
    <name evidence="1" type="ORF">CAOG_001744</name>
</gene>
<evidence type="ECO:0000313" key="1">
    <source>
        <dbReference type="EMBL" id="KJE90430.1"/>
    </source>
</evidence>
<evidence type="ECO:0000313" key="2">
    <source>
        <dbReference type="Proteomes" id="UP000008743"/>
    </source>
</evidence>
<dbReference type="AlphaFoldDB" id="A0A0D2WJW2"/>